<dbReference type="EMBL" id="JABBFZ010000008">
    <property type="protein sequence ID" value="NML32310.1"/>
    <property type="molecule type" value="Genomic_DNA"/>
</dbReference>
<comment type="caution">
    <text evidence="5">The sequence shown here is derived from an EMBL/GenBank/DDBJ whole genome shotgun (WGS) entry which is preliminary data.</text>
</comment>
<evidence type="ECO:0000256" key="2">
    <source>
        <dbReference type="ARBA" id="ARBA00023125"/>
    </source>
</evidence>
<feature type="domain" description="HTH asnC-type" evidence="4">
    <location>
        <begin position="1"/>
        <end position="79"/>
    </location>
</feature>
<dbReference type="InterPro" id="IPR019887">
    <property type="entry name" value="Tscrpt_reg_AsnC/Lrp_C"/>
</dbReference>
<dbReference type="RefSeq" id="WP_169498559.1">
    <property type="nucleotide sequence ID" value="NZ_JABBFZ010000008.1"/>
</dbReference>
<evidence type="ECO:0000256" key="1">
    <source>
        <dbReference type="ARBA" id="ARBA00023015"/>
    </source>
</evidence>
<dbReference type="Proteomes" id="UP000583127">
    <property type="component" value="Unassembled WGS sequence"/>
</dbReference>
<dbReference type="PRINTS" id="PR00033">
    <property type="entry name" value="HTHASNC"/>
</dbReference>
<keyword evidence="1" id="KW-0805">Transcription regulation</keyword>
<dbReference type="Pfam" id="PF01037">
    <property type="entry name" value="AsnC_trans_reg"/>
    <property type="match status" value="1"/>
</dbReference>
<evidence type="ECO:0000313" key="5">
    <source>
        <dbReference type="EMBL" id="NML32310.1"/>
    </source>
</evidence>
<organism evidence="5 6">
    <name type="scientific">Paraburkholderia antibiotica</name>
    <dbReference type="NCBI Taxonomy" id="2728839"/>
    <lineage>
        <taxon>Bacteria</taxon>
        <taxon>Pseudomonadati</taxon>
        <taxon>Pseudomonadota</taxon>
        <taxon>Betaproteobacteria</taxon>
        <taxon>Burkholderiales</taxon>
        <taxon>Burkholderiaceae</taxon>
        <taxon>Paraburkholderia</taxon>
    </lineage>
</organism>
<keyword evidence="2" id="KW-0238">DNA-binding</keyword>
<sequence>MDCIDHKLVALLREDGRASTVMLARALDLSRTTVQSRIERLERRGVIVGYSARLSGEYEHDLVKAHVLITAAPKLSGLVQAGLLKIPEVRTIHSVSGQLDLIVLVVSQSVEKLSALIDGIGALEGVERTMTAIVLSTIAER</sequence>
<gene>
    <name evidence="5" type="ORF">HHL14_15860</name>
</gene>
<dbReference type="InterPro" id="IPR036388">
    <property type="entry name" value="WH-like_DNA-bd_sf"/>
</dbReference>
<dbReference type="Gene3D" id="1.10.10.10">
    <property type="entry name" value="Winged helix-like DNA-binding domain superfamily/Winged helix DNA-binding domain"/>
    <property type="match status" value="1"/>
</dbReference>
<proteinExistence type="predicted"/>
<dbReference type="SMART" id="SM00344">
    <property type="entry name" value="HTH_ASNC"/>
    <property type="match status" value="1"/>
</dbReference>
<evidence type="ECO:0000313" key="6">
    <source>
        <dbReference type="Proteomes" id="UP000583127"/>
    </source>
</evidence>
<dbReference type="InterPro" id="IPR036390">
    <property type="entry name" value="WH_DNA-bd_sf"/>
</dbReference>
<reference evidence="5 6" key="1">
    <citation type="submission" date="2020-04" db="EMBL/GenBank/DDBJ databases">
        <title>Paraburkholderia sp. G-4-1-8 isolated from soil.</title>
        <authorList>
            <person name="Dahal R.H."/>
        </authorList>
    </citation>
    <scope>NUCLEOTIDE SEQUENCE [LARGE SCALE GENOMIC DNA]</scope>
    <source>
        <strain evidence="5 6">G-4-1-8</strain>
    </source>
</reference>
<dbReference type="Gene3D" id="3.30.70.920">
    <property type="match status" value="1"/>
</dbReference>
<dbReference type="GO" id="GO:0043565">
    <property type="term" value="F:sequence-specific DNA binding"/>
    <property type="evidence" value="ECO:0007669"/>
    <property type="project" value="InterPro"/>
</dbReference>
<dbReference type="GO" id="GO:0005829">
    <property type="term" value="C:cytosol"/>
    <property type="evidence" value="ECO:0007669"/>
    <property type="project" value="TreeGrafter"/>
</dbReference>
<evidence type="ECO:0000259" key="4">
    <source>
        <dbReference type="PROSITE" id="PS50956"/>
    </source>
</evidence>
<keyword evidence="3" id="KW-0804">Transcription</keyword>
<dbReference type="InterPro" id="IPR019888">
    <property type="entry name" value="Tscrpt_reg_AsnC-like"/>
</dbReference>
<dbReference type="PANTHER" id="PTHR30154">
    <property type="entry name" value="LEUCINE-RESPONSIVE REGULATORY PROTEIN"/>
    <property type="match status" value="1"/>
</dbReference>
<dbReference type="Pfam" id="PF13404">
    <property type="entry name" value="HTH_AsnC-type"/>
    <property type="match status" value="1"/>
</dbReference>
<dbReference type="PROSITE" id="PS50956">
    <property type="entry name" value="HTH_ASNC_2"/>
    <property type="match status" value="1"/>
</dbReference>
<name>A0A7X9X6I7_9BURK</name>
<dbReference type="GO" id="GO:0043200">
    <property type="term" value="P:response to amino acid"/>
    <property type="evidence" value="ECO:0007669"/>
    <property type="project" value="TreeGrafter"/>
</dbReference>
<dbReference type="InterPro" id="IPR000485">
    <property type="entry name" value="AsnC-type_HTH_dom"/>
</dbReference>
<keyword evidence="6" id="KW-1185">Reference proteome</keyword>
<dbReference type="SUPFAM" id="SSF54909">
    <property type="entry name" value="Dimeric alpha+beta barrel"/>
    <property type="match status" value="1"/>
</dbReference>
<dbReference type="InterPro" id="IPR011008">
    <property type="entry name" value="Dimeric_a/b-barrel"/>
</dbReference>
<protein>
    <submittedName>
        <fullName evidence="5">Lrp/AsnC family transcriptional regulator</fullName>
    </submittedName>
</protein>
<dbReference type="SUPFAM" id="SSF46785">
    <property type="entry name" value="Winged helix' DNA-binding domain"/>
    <property type="match status" value="1"/>
</dbReference>
<accession>A0A7X9X6I7</accession>
<dbReference type="AlphaFoldDB" id="A0A7X9X6I7"/>
<evidence type="ECO:0000256" key="3">
    <source>
        <dbReference type="ARBA" id="ARBA00023163"/>
    </source>
</evidence>
<dbReference type="PANTHER" id="PTHR30154:SF53">
    <property type="entry name" value="HTH-TYPE TRANSCRIPTIONAL REGULATOR LRPC"/>
    <property type="match status" value="1"/>
</dbReference>